<keyword evidence="1" id="KW-1133">Transmembrane helix</keyword>
<dbReference type="STRING" id="1477437.SAMN05444682_107255"/>
<evidence type="ECO:0000313" key="2">
    <source>
        <dbReference type="EMBL" id="SFJ10601.1"/>
    </source>
</evidence>
<gene>
    <name evidence="2" type="ORF">SAMN05444682_107255</name>
</gene>
<organism evidence="2 3">
    <name type="scientific">Parapedobacter indicus</name>
    <dbReference type="NCBI Taxonomy" id="1477437"/>
    <lineage>
        <taxon>Bacteria</taxon>
        <taxon>Pseudomonadati</taxon>
        <taxon>Bacteroidota</taxon>
        <taxon>Sphingobacteriia</taxon>
        <taxon>Sphingobacteriales</taxon>
        <taxon>Sphingobacteriaceae</taxon>
        <taxon>Parapedobacter</taxon>
    </lineage>
</organism>
<accession>A0A1I3NMV0</accession>
<dbReference type="Proteomes" id="UP000198670">
    <property type="component" value="Unassembled WGS sequence"/>
</dbReference>
<evidence type="ECO:0000313" key="3">
    <source>
        <dbReference type="Proteomes" id="UP000198670"/>
    </source>
</evidence>
<keyword evidence="1" id="KW-0812">Transmembrane</keyword>
<sequence length="128" mass="14479">MKKTVSIVLLISLVYQCLGCLGVFAWYSANKQRIAEELCENRDRPELHCNGQCVLMKKLKAMEDDGTNGTGDHASPKVETVVFILPELIIFHSLFIPKSITPIPSNESYHYLFSNDNFRPPRLPSLLI</sequence>
<evidence type="ECO:0000256" key="1">
    <source>
        <dbReference type="SAM" id="Phobius"/>
    </source>
</evidence>
<protein>
    <submittedName>
        <fullName evidence="2">Uncharacterized protein</fullName>
    </submittedName>
</protein>
<keyword evidence="3" id="KW-1185">Reference proteome</keyword>
<keyword evidence="1" id="KW-0472">Membrane</keyword>
<dbReference type="AlphaFoldDB" id="A0A1I3NMV0"/>
<proteinExistence type="predicted"/>
<name>A0A1I3NMV0_9SPHI</name>
<dbReference type="OrthoDB" id="980645at2"/>
<dbReference type="RefSeq" id="WP_090628296.1">
    <property type="nucleotide sequence ID" value="NZ_PTJF01000007.1"/>
</dbReference>
<feature type="transmembrane region" description="Helical" evidence="1">
    <location>
        <begin position="7"/>
        <end position="29"/>
    </location>
</feature>
<dbReference type="EMBL" id="FOQO01000007">
    <property type="protein sequence ID" value="SFJ10601.1"/>
    <property type="molecule type" value="Genomic_DNA"/>
</dbReference>
<reference evidence="2 3" key="1">
    <citation type="submission" date="2016-10" db="EMBL/GenBank/DDBJ databases">
        <authorList>
            <person name="de Groot N.N."/>
        </authorList>
    </citation>
    <scope>NUCLEOTIDE SEQUENCE [LARGE SCALE GENOMIC DNA]</scope>
    <source>
        <strain evidence="2 3">RK1</strain>
    </source>
</reference>